<dbReference type="SUPFAM" id="SSF51735">
    <property type="entry name" value="NAD(P)-binding Rossmann-fold domains"/>
    <property type="match status" value="1"/>
</dbReference>
<name>A0A3M9MXX0_9BACT</name>
<accession>A0A3M9MXX0</accession>
<dbReference type="Pfam" id="PF00106">
    <property type="entry name" value="adh_short"/>
    <property type="match status" value="1"/>
</dbReference>
<dbReference type="PRINTS" id="PR00081">
    <property type="entry name" value="GDHRDH"/>
</dbReference>
<evidence type="ECO:0000256" key="3">
    <source>
        <dbReference type="RuleBase" id="RU000363"/>
    </source>
</evidence>
<protein>
    <submittedName>
        <fullName evidence="5">SDR family NAD(P)-dependent oxidoreductase</fullName>
    </submittedName>
</protein>
<dbReference type="PANTHER" id="PTHR44196">
    <property type="entry name" value="DEHYDROGENASE/REDUCTASE SDR FAMILY MEMBER 7B"/>
    <property type="match status" value="1"/>
</dbReference>
<dbReference type="OrthoDB" id="9810734at2"/>
<keyword evidence="6" id="KW-1185">Reference proteome</keyword>
<dbReference type="AlphaFoldDB" id="A0A3M9MXX0"/>
<dbReference type="InterPro" id="IPR057326">
    <property type="entry name" value="KR_dom"/>
</dbReference>
<dbReference type="PROSITE" id="PS00061">
    <property type="entry name" value="ADH_SHORT"/>
    <property type="match status" value="1"/>
</dbReference>
<comment type="caution">
    <text evidence="5">The sequence shown here is derived from an EMBL/GenBank/DDBJ whole genome shotgun (WGS) entry which is preliminary data.</text>
</comment>
<dbReference type="PANTHER" id="PTHR44196:SF1">
    <property type="entry name" value="DEHYDROGENASE_REDUCTASE SDR FAMILY MEMBER 7B"/>
    <property type="match status" value="1"/>
</dbReference>
<gene>
    <name evidence="5" type="ORF">EFA69_10805</name>
</gene>
<reference evidence="5 6" key="1">
    <citation type="submission" date="2018-11" db="EMBL/GenBank/DDBJ databases">
        <title>Rufibacter latericius sp. nov., isolated from water in Baiyang Lake.</title>
        <authorList>
            <person name="Yang Y."/>
        </authorList>
    </citation>
    <scope>NUCLEOTIDE SEQUENCE [LARGE SCALE GENOMIC DNA]</scope>
    <source>
        <strain evidence="5 6">MCC P1</strain>
    </source>
</reference>
<evidence type="ECO:0000256" key="1">
    <source>
        <dbReference type="ARBA" id="ARBA00006484"/>
    </source>
</evidence>
<feature type="domain" description="Ketoreductase" evidence="4">
    <location>
        <begin position="6"/>
        <end position="173"/>
    </location>
</feature>
<evidence type="ECO:0000259" key="4">
    <source>
        <dbReference type="SMART" id="SM00822"/>
    </source>
</evidence>
<dbReference type="PRINTS" id="PR00080">
    <property type="entry name" value="SDRFAMILY"/>
</dbReference>
<dbReference type="InterPro" id="IPR002347">
    <property type="entry name" value="SDR_fam"/>
</dbReference>
<dbReference type="InterPro" id="IPR020904">
    <property type="entry name" value="Sc_DH/Rdtase_CS"/>
</dbReference>
<evidence type="ECO:0000256" key="2">
    <source>
        <dbReference type="ARBA" id="ARBA00023002"/>
    </source>
</evidence>
<dbReference type="InterPro" id="IPR036291">
    <property type="entry name" value="NAD(P)-bd_dom_sf"/>
</dbReference>
<comment type="similarity">
    <text evidence="1 3">Belongs to the short-chain dehydrogenases/reductases (SDR) family.</text>
</comment>
<dbReference type="GO" id="GO:0016491">
    <property type="term" value="F:oxidoreductase activity"/>
    <property type="evidence" value="ECO:0007669"/>
    <property type="project" value="UniProtKB-KW"/>
</dbReference>
<keyword evidence="2" id="KW-0560">Oxidoreductase</keyword>
<dbReference type="EMBL" id="RJJE01000009">
    <property type="protein sequence ID" value="RNI30005.1"/>
    <property type="molecule type" value="Genomic_DNA"/>
</dbReference>
<sequence length="249" mass="26952">MKLAGNTVLVTGGATGIGLAIAERFLNAGSTVIICGRRSDKLNEAKEKHPALHTIVCDVAQESDRIALLEQVTAEFPQLNVLVNNAGIQRRVNPVEVQEEWAQTQQELVINVEAPIHLCHLFIPHLRKQDRAAIVNVTSGLAFTPAAFAPVYCATKAALHSYTMSLRFLLSKTSVEVLEIVPPAVNTDLGGPGLHTFGAPLQDFADAVMQRLDNGELEVGYGSSEERRKASREENDAFAAQMNARMLGS</sequence>
<evidence type="ECO:0000313" key="5">
    <source>
        <dbReference type="EMBL" id="RNI30005.1"/>
    </source>
</evidence>
<dbReference type="Proteomes" id="UP000271010">
    <property type="component" value="Unassembled WGS sequence"/>
</dbReference>
<dbReference type="Gene3D" id="3.40.50.720">
    <property type="entry name" value="NAD(P)-binding Rossmann-like Domain"/>
    <property type="match status" value="1"/>
</dbReference>
<dbReference type="RefSeq" id="WP_123133086.1">
    <property type="nucleotide sequence ID" value="NZ_RJJE01000009.1"/>
</dbReference>
<dbReference type="SMART" id="SM00822">
    <property type="entry name" value="PKS_KR"/>
    <property type="match status" value="1"/>
</dbReference>
<evidence type="ECO:0000313" key="6">
    <source>
        <dbReference type="Proteomes" id="UP000271010"/>
    </source>
</evidence>
<dbReference type="GO" id="GO:0016020">
    <property type="term" value="C:membrane"/>
    <property type="evidence" value="ECO:0007669"/>
    <property type="project" value="TreeGrafter"/>
</dbReference>
<organism evidence="5 6">
    <name type="scientific">Rufibacter immobilis</name>
    <dbReference type="NCBI Taxonomy" id="1348778"/>
    <lineage>
        <taxon>Bacteria</taxon>
        <taxon>Pseudomonadati</taxon>
        <taxon>Bacteroidota</taxon>
        <taxon>Cytophagia</taxon>
        <taxon>Cytophagales</taxon>
        <taxon>Hymenobacteraceae</taxon>
        <taxon>Rufibacter</taxon>
    </lineage>
</organism>
<proteinExistence type="inferred from homology"/>